<evidence type="ECO:0000256" key="5">
    <source>
        <dbReference type="ARBA" id="ARBA00022989"/>
    </source>
</evidence>
<evidence type="ECO:0000256" key="4">
    <source>
        <dbReference type="ARBA" id="ARBA00022692"/>
    </source>
</evidence>
<gene>
    <name evidence="10" type="ORF">ZIOFF_074402</name>
</gene>
<proteinExistence type="predicted"/>
<dbReference type="InterPro" id="IPR000932">
    <property type="entry name" value="PS_antenna-like"/>
</dbReference>
<evidence type="ECO:0000313" key="10">
    <source>
        <dbReference type="EMBL" id="KAG6467751.1"/>
    </source>
</evidence>
<evidence type="ECO:0000256" key="2">
    <source>
        <dbReference type="ARBA" id="ARBA00022494"/>
    </source>
</evidence>
<feature type="transmembrane region" description="Helical" evidence="9">
    <location>
        <begin position="101"/>
        <end position="125"/>
    </location>
</feature>
<dbReference type="AlphaFoldDB" id="A0A8J5BVA3"/>
<dbReference type="GO" id="GO:0009767">
    <property type="term" value="P:photosynthetic electron transport chain"/>
    <property type="evidence" value="ECO:0007669"/>
    <property type="project" value="InterPro"/>
</dbReference>
<sequence>MALYELAVPSHPALDPMWRQFVIPFISRLGITNEWGAIWHWVYWDLERLCDERTGSFDLPKILGTSNKSFGVRSFWTNRKSTTSIVRPPQRLYKGLRMGNINTVLSSSLAALFVAAFVLAGTMSYGSPPIVGPTRDQWYQGYLKQSR</sequence>
<evidence type="ECO:0000256" key="7">
    <source>
        <dbReference type="ARBA" id="ARBA00023136"/>
    </source>
</evidence>
<keyword evidence="4 9" id="KW-0812">Transmembrane</keyword>
<protein>
    <submittedName>
        <fullName evidence="10">Uncharacterized protein</fullName>
    </submittedName>
</protein>
<keyword evidence="8" id="KW-0604">Photosystem II</keyword>
<evidence type="ECO:0000256" key="1">
    <source>
        <dbReference type="ARBA" id="ARBA00004141"/>
    </source>
</evidence>
<organism evidence="10 11">
    <name type="scientific">Zingiber officinale</name>
    <name type="common">Ginger</name>
    <name type="synonym">Amomum zingiber</name>
    <dbReference type="NCBI Taxonomy" id="94328"/>
    <lineage>
        <taxon>Eukaryota</taxon>
        <taxon>Viridiplantae</taxon>
        <taxon>Streptophyta</taxon>
        <taxon>Embryophyta</taxon>
        <taxon>Tracheophyta</taxon>
        <taxon>Spermatophyta</taxon>
        <taxon>Magnoliopsida</taxon>
        <taxon>Liliopsida</taxon>
        <taxon>Zingiberales</taxon>
        <taxon>Zingiberaceae</taxon>
        <taxon>Zingiber</taxon>
    </lineage>
</organism>
<dbReference type="GO" id="GO:0016168">
    <property type="term" value="F:chlorophyll binding"/>
    <property type="evidence" value="ECO:0007669"/>
    <property type="project" value="UniProtKB-KW"/>
</dbReference>
<name>A0A8J5BVA3_ZINOF</name>
<keyword evidence="7 9" id="KW-0472">Membrane</keyword>
<keyword evidence="3" id="KW-0602">Photosynthesis</keyword>
<evidence type="ECO:0000313" key="11">
    <source>
        <dbReference type="Proteomes" id="UP000734854"/>
    </source>
</evidence>
<comment type="subcellular location">
    <subcellularLocation>
        <location evidence="1">Membrane</location>
        <topology evidence="1">Multi-pass membrane protein</topology>
    </subcellularLocation>
</comment>
<keyword evidence="5 9" id="KW-1133">Transmembrane helix</keyword>
<evidence type="ECO:0000256" key="3">
    <source>
        <dbReference type="ARBA" id="ARBA00022531"/>
    </source>
</evidence>
<dbReference type="InterPro" id="IPR036001">
    <property type="entry name" value="PS_II_antenna-like_sf"/>
</dbReference>
<keyword evidence="11" id="KW-1185">Reference proteome</keyword>
<geneLocation type="mitochondrion" evidence="10"/>
<dbReference type="Pfam" id="PF00421">
    <property type="entry name" value="PSII"/>
    <property type="match status" value="2"/>
</dbReference>
<dbReference type="Proteomes" id="UP000734854">
    <property type="component" value="Unassembled WGS sequence"/>
</dbReference>
<keyword evidence="2" id="KW-0148">Chlorophyll</keyword>
<evidence type="ECO:0000256" key="6">
    <source>
        <dbReference type="ARBA" id="ARBA00022991"/>
    </source>
</evidence>
<dbReference type="SUPFAM" id="SSF161077">
    <property type="entry name" value="Photosystem II antenna protein-like"/>
    <property type="match status" value="1"/>
</dbReference>
<dbReference type="GO" id="GO:0009523">
    <property type="term" value="C:photosystem II"/>
    <property type="evidence" value="ECO:0007669"/>
    <property type="project" value="UniProtKB-KW"/>
</dbReference>
<dbReference type="EMBL" id="JACMSC010000024">
    <property type="protein sequence ID" value="KAG6467751.1"/>
    <property type="molecule type" value="Genomic_DNA"/>
</dbReference>
<comment type="caution">
    <text evidence="10">The sequence shown here is derived from an EMBL/GenBank/DDBJ whole genome shotgun (WGS) entry which is preliminary data.</text>
</comment>
<keyword evidence="10" id="KW-0496">Mitochondrion</keyword>
<evidence type="ECO:0000256" key="9">
    <source>
        <dbReference type="SAM" id="Phobius"/>
    </source>
</evidence>
<keyword evidence="6" id="KW-0157">Chromophore</keyword>
<evidence type="ECO:0000256" key="8">
    <source>
        <dbReference type="ARBA" id="ARBA00023276"/>
    </source>
</evidence>
<accession>A0A8J5BVA3</accession>
<reference evidence="10 11" key="1">
    <citation type="submission" date="2020-08" db="EMBL/GenBank/DDBJ databases">
        <title>Plant Genome Project.</title>
        <authorList>
            <person name="Zhang R.-G."/>
        </authorList>
    </citation>
    <scope>NUCLEOTIDE SEQUENCE [LARGE SCALE GENOMIC DNA]</scope>
    <source>
        <tissue evidence="10">Rhizome</tissue>
    </source>
</reference>